<reference evidence="2" key="1">
    <citation type="submission" date="2021-11" db="EMBL/GenBank/DDBJ databases">
        <authorList>
            <consortium name="Genoscope - CEA"/>
            <person name="William W."/>
        </authorList>
    </citation>
    <scope>NUCLEOTIDE SEQUENCE</scope>
</reference>
<evidence type="ECO:0000313" key="3">
    <source>
        <dbReference type="Proteomes" id="UP000789595"/>
    </source>
</evidence>
<protein>
    <submittedName>
        <fullName evidence="2">Uncharacterized protein</fullName>
    </submittedName>
</protein>
<comment type="caution">
    <text evidence="2">The sequence shown here is derived from an EMBL/GenBank/DDBJ whole genome shotgun (WGS) entry which is preliminary data.</text>
</comment>
<dbReference type="Proteomes" id="UP000789595">
    <property type="component" value="Unassembled WGS sequence"/>
</dbReference>
<gene>
    <name evidence="2" type="ORF">PECAL_6P20440</name>
</gene>
<feature type="chain" id="PRO_5035292622" evidence="1">
    <location>
        <begin position="25"/>
        <end position="147"/>
    </location>
</feature>
<accession>A0A8J2T3D4</accession>
<proteinExistence type="predicted"/>
<name>A0A8J2T3D4_9STRA</name>
<dbReference type="OrthoDB" id="10488177at2759"/>
<keyword evidence="1" id="KW-0732">Signal</keyword>
<keyword evidence="3" id="KW-1185">Reference proteome</keyword>
<feature type="signal peptide" evidence="1">
    <location>
        <begin position="1"/>
        <end position="24"/>
    </location>
</feature>
<sequence length="147" mass="15889">MVKVVVFLAAAAGALNFGSKPTTAGTTPAAFKPAFATRPDRARRRRALAKQEECKKDLIPTPGRFLFAFGRPDVLAARQAERCAKWEWSSEFLAKARPDKAGVGNYGAGDYFDDGLTVLERNQIASGKESFLTGGAKAAYRARTGQF</sequence>
<organism evidence="2 3">
    <name type="scientific">Pelagomonas calceolata</name>
    <dbReference type="NCBI Taxonomy" id="35677"/>
    <lineage>
        <taxon>Eukaryota</taxon>
        <taxon>Sar</taxon>
        <taxon>Stramenopiles</taxon>
        <taxon>Ochrophyta</taxon>
        <taxon>Pelagophyceae</taxon>
        <taxon>Pelagomonadales</taxon>
        <taxon>Pelagomonadaceae</taxon>
        <taxon>Pelagomonas</taxon>
    </lineage>
</organism>
<dbReference type="EMBL" id="CAKKNE010000006">
    <property type="protein sequence ID" value="CAH0380392.1"/>
    <property type="molecule type" value="Genomic_DNA"/>
</dbReference>
<evidence type="ECO:0000256" key="1">
    <source>
        <dbReference type="SAM" id="SignalP"/>
    </source>
</evidence>
<evidence type="ECO:0000313" key="2">
    <source>
        <dbReference type="EMBL" id="CAH0380392.1"/>
    </source>
</evidence>
<dbReference type="AlphaFoldDB" id="A0A8J2T3D4"/>